<dbReference type="OrthoDB" id="154477at2"/>
<dbReference type="EMBL" id="LYVF01000062">
    <property type="protein sequence ID" value="OAT85468.1"/>
    <property type="molecule type" value="Genomic_DNA"/>
</dbReference>
<sequence length="205" mass="21774">MHQALEPSFDRVFDTQRIFRLLLDVMARPGKICRLPALKLQPPAELNLFAAGIALTLLDSETSFAVLPENASVQTYLHMNTGARLEDASRAAFVLFNGREDRPELAGVERGHLLAPEKGATLVAAVTALSGSGGGEMEIALRGPGVGGTSTIAVSGLHQDNLKRIIHLNREFPLGVDLILADCGGSLAAVPRSSTIRREVNGCGL</sequence>
<organism evidence="1 2">
    <name type="scientific">Desulfotomaculum copahuensis</name>
    <dbReference type="NCBI Taxonomy" id="1838280"/>
    <lineage>
        <taxon>Bacteria</taxon>
        <taxon>Bacillati</taxon>
        <taxon>Bacillota</taxon>
        <taxon>Clostridia</taxon>
        <taxon>Eubacteriales</taxon>
        <taxon>Desulfotomaculaceae</taxon>
        <taxon>Desulfotomaculum</taxon>
    </lineage>
</organism>
<dbReference type="Proteomes" id="UP000078532">
    <property type="component" value="Unassembled WGS sequence"/>
</dbReference>
<dbReference type="Gene3D" id="3.40.50.11310">
    <property type="entry name" value="Bacterial phosphonate metabolism protein PhnH"/>
    <property type="match status" value="1"/>
</dbReference>
<dbReference type="InterPro" id="IPR008772">
    <property type="entry name" value="Phosphonate_metab_PhnH"/>
</dbReference>
<comment type="caution">
    <text evidence="1">The sequence shown here is derived from an EMBL/GenBank/DDBJ whole genome shotgun (WGS) entry which is preliminary data.</text>
</comment>
<proteinExistence type="predicted"/>
<gene>
    <name evidence="1" type="ORF">A6M21_06000</name>
</gene>
<keyword evidence="1" id="KW-0456">Lyase</keyword>
<evidence type="ECO:0000313" key="2">
    <source>
        <dbReference type="Proteomes" id="UP000078532"/>
    </source>
</evidence>
<protein>
    <submittedName>
        <fullName evidence="1">Phosphonate C-P lyase system protein PhnH</fullName>
    </submittedName>
</protein>
<dbReference type="PIRSF" id="PIRSF020680">
    <property type="entry name" value="PhnH"/>
    <property type="match status" value="1"/>
</dbReference>
<keyword evidence="2" id="KW-1185">Reference proteome</keyword>
<dbReference type="STRING" id="1838280.A6M21_06000"/>
<dbReference type="RefSeq" id="WP_066666815.1">
    <property type="nucleotide sequence ID" value="NZ_LYVF01000062.1"/>
</dbReference>
<dbReference type="NCBIfam" id="TIGR03292">
    <property type="entry name" value="PhnH_redo"/>
    <property type="match status" value="1"/>
</dbReference>
<name>A0A1B7LH79_9FIRM</name>
<dbReference type="SUPFAM" id="SSF159709">
    <property type="entry name" value="PhnH-like"/>
    <property type="match status" value="1"/>
</dbReference>
<dbReference type="AlphaFoldDB" id="A0A1B7LH79"/>
<accession>A0A1B7LH79</accession>
<dbReference type="GO" id="GO:0019634">
    <property type="term" value="P:organic phosphonate metabolic process"/>
    <property type="evidence" value="ECO:0007669"/>
    <property type="project" value="InterPro"/>
</dbReference>
<dbReference type="InterPro" id="IPR038058">
    <property type="entry name" value="PhnH-like_sp"/>
</dbReference>
<evidence type="ECO:0000313" key="1">
    <source>
        <dbReference type="EMBL" id="OAT85468.1"/>
    </source>
</evidence>
<dbReference type="Pfam" id="PF05845">
    <property type="entry name" value="PhnH"/>
    <property type="match status" value="1"/>
</dbReference>
<dbReference type="GO" id="GO:0016829">
    <property type="term" value="F:lyase activity"/>
    <property type="evidence" value="ECO:0007669"/>
    <property type="project" value="UniProtKB-KW"/>
</dbReference>
<reference evidence="1 2" key="1">
    <citation type="submission" date="2016-04" db="EMBL/GenBank/DDBJ databases">
        <authorList>
            <person name="Evans L.H."/>
            <person name="Alamgir A."/>
            <person name="Owens N."/>
            <person name="Weber N.D."/>
            <person name="Virtaneva K."/>
            <person name="Barbian K."/>
            <person name="Babar A."/>
            <person name="Rosenke K."/>
        </authorList>
    </citation>
    <scope>NUCLEOTIDE SEQUENCE [LARGE SCALE GENOMIC DNA]</scope>
    <source>
        <strain evidence="1 2">LMa1</strain>
    </source>
</reference>